<protein>
    <submittedName>
        <fullName evidence="1">AAA family ATPase</fullName>
    </submittedName>
</protein>
<name>A0ABX1D4E4_9FLAO</name>
<dbReference type="Proteomes" id="UP000703674">
    <property type="component" value="Unassembled WGS sequence"/>
</dbReference>
<gene>
    <name evidence="1" type="ORF">HC175_20075</name>
</gene>
<proteinExistence type="predicted"/>
<feature type="non-terminal residue" evidence="1">
    <location>
        <position position="1"/>
    </location>
</feature>
<comment type="caution">
    <text evidence="1">The sequence shown here is derived from an EMBL/GenBank/DDBJ whole genome shotgun (WGS) entry which is preliminary data.</text>
</comment>
<evidence type="ECO:0000313" key="1">
    <source>
        <dbReference type="EMBL" id="NJW55215.1"/>
    </source>
</evidence>
<dbReference type="Gene3D" id="1.10.8.80">
    <property type="entry name" value="Magnesium chelatase subunit I, C-Terminal domain"/>
    <property type="match status" value="1"/>
</dbReference>
<keyword evidence="2" id="KW-1185">Reference proteome</keyword>
<dbReference type="EMBL" id="JAAVJR010000923">
    <property type="protein sequence ID" value="NJW55215.1"/>
    <property type="molecule type" value="Genomic_DNA"/>
</dbReference>
<sequence length="34" mass="3859">VQAVAFGILRHRVIKNYKAEAEGISEEEIIKSLF</sequence>
<reference evidence="1 2" key="1">
    <citation type="submission" date="2020-03" db="EMBL/GenBank/DDBJ databases">
        <title>Salinimicrobium sp. nov, isolated from SCS.</title>
        <authorList>
            <person name="Cao W.R."/>
        </authorList>
    </citation>
    <scope>NUCLEOTIDE SEQUENCE [LARGE SCALE GENOMIC DNA]</scope>
    <source>
        <strain evidence="2">J15B91</strain>
    </source>
</reference>
<organism evidence="1 2">
    <name type="scientific">Salinimicrobium oceani</name>
    <dbReference type="NCBI Taxonomy" id="2722702"/>
    <lineage>
        <taxon>Bacteria</taxon>
        <taxon>Pseudomonadati</taxon>
        <taxon>Bacteroidota</taxon>
        <taxon>Flavobacteriia</taxon>
        <taxon>Flavobacteriales</taxon>
        <taxon>Flavobacteriaceae</taxon>
        <taxon>Salinimicrobium</taxon>
    </lineage>
</organism>
<accession>A0ABX1D4E4</accession>
<evidence type="ECO:0000313" key="2">
    <source>
        <dbReference type="Proteomes" id="UP000703674"/>
    </source>
</evidence>